<reference evidence="6" key="1">
    <citation type="submission" date="2016-10" db="EMBL/GenBank/DDBJ databases">
        <authorList>
            <person name="Varghese N."/>
            <person name="Submissions S."/>
        </authorList>
    </citation>
    <scope>NUCLEOTIDE SEQUENCE [LARGE SCALE GENOMIC DNA]</scope>
    <source>
        <strain evidence="6">IBRC-M 10761</strain>
    </source>
</reference>
<evidence type="ECO:0000313" key="6">
    <source>
        <dbReference type="Proteomes" id="UP000199403"/>
    </source>
</evidence>
<dbReference type="InterPro" id="IPR008920">
    <property type="entry name" value="TF_FadR/GntR_C"/>
</dbReference>
<protein>
    <submittedName>
        <fullName evidence="5">DNA-binding transcriptional regulator, GntR family</fullName>
    </submittedName>
</protein>
<dbReference type="OrthoDB" id="703321at2"/>
<sequence length="216" mass="24878">MLKNDELGIQAYRELRKMIIHGKLAPGQKIIQEKLAAQMGISRTPLRVALHMLEAENLIEPKNKTGFKVKTIDDKEILEIFDCRIALESTAAGILAKNYTPAEAAKLRRFFHPPEDGQEEDYEAYKKTDTQFHNFIVEKCKNNYLYKLFKQGNLITYIERIGLIRPPEETLQDHLDIVEAILDRDGEAAEKAMKSHLTKSREVIEKKLMHAMNQNT</sequence>
<keyword evidence="3" id="KW-0804">Transcription</keyword>
<dbReference type="PROSITE" id="PS50949">
    <property type="entry name" value="HTH_GNTR"/>
    <property type="match status" value="1"/>
</dbReference>
<evidence type="ECO:0000256" key="3">
    <source>
        <dbReference type="ARBA" id="ARBA00023163"/>
    </source>
</evidence>
<evidence type="ECO:0000313" key="5">
    <source>
        <dbReference type="EMBL" id="SEJ60870.1"/>
    </source>
</evidence>
<organism evidence="5 6">
    <name type="scientific">Cyclobacterium xiamenense</name>
    <dbReference type="NCBI Taxonomy" id="1297121"/>
    <lineage>
        <taxon>Bacteria</taxon>
        <taxon>Pseudomonadati</taxon>
        <taxon>Bacteroidota</taxon>
        <taxon>Cytophagia</taxon>
        <taxon>Cytophagales</taxon>
        <taxon>Cyclobacteriaceae</taxon>
        <taxon>Cyclobacterium</taxon>
    </lineage>
</organism>
<evidence type="ECO:0000259" key="4">
    <source>
        <dbReference type="PROSITE" id="PS50949"/>
    </source>
</evidence>
<evidence type="ECO:0000256" key="1">
    <source>
        <dbReference type="ARBA" id="ARBA00023015"/>
    </source>
</evidence>
<dbReference type="CDD" id="cd07377">
    <property type="entry name" value="WHTH_GntR"/>
    <property type="match status" value="1"/>
</dbReference>
<dbReference type="PANTHER" id="PTHR43537">
    <property type="entry name" value="TRANSCRIPTIONAL REGULATOR, GNTR FAMILY"/>
    <property type="match status" value="1"/>
</dbReference>
<dbReference type="GO" id="GO:0003700">
    <property type="term" value="F:DNA-binding transcription factor activity"/>
    <property type="evidence" value="ECO:0007669"/>
    <property type="project" value="InterPro"/>
</dbReference>
<dbReference type="InterPro" id="IPR036388">
    <property type="entry name" value="WH-like_DNA-bd_sf"/>
</dbReference>
<keyword evidence="2 5" id="KW-0238">DNA-binding</keyword>
<accession>A0A1H7AG38</accession>
<feature type="domain" description="HTH gntR-type" evidence="4">
    <location>
        <begin position="5"/>
        <end position="72"/>
    </location>
</feature>
<dbReference type="SMART" id="SM00345">
    <property type="entry name" value="HTH_GNTR"/>
    <property type="match status" value="1"/>
</dbReference>
<dbReference type="EMBL" id="FNZH01000006">
    <property type="protein sequence ID" value="SEJ60870.1"/>
    <property type="molecule type" value="Genomic_DNA"/>
</dbReference>
<dbReference type="RefSeq" id="WP_092177016.1">
    <property type="nucleotide sequence ID" value="NZ_FNZH01000006.1"/>
</dbReference>
<dbReference type="SUPFAM" id="SSF46785">
    <property type="entry name" value="Winged helix' DNA-binding domain"/>
    <property type="match status" value="1"/>
</dbReference>
<dbReference type="Pfam" id="PF00392">
    <property type="entry name" value="GntR"/>
    <property type="match status" value="1"/>
</dbReference>
<keyword evidence="6" id="KW-1185">Reference proteome</keyword>
<dbReference type="PANTHER" id="PTHR43537:SF24">
    <property type="entry name" value="GLUCONATE OPERON TRANSCRIPTIONAL REPRESSOR"/>
    <property type="match status" value="1"/>
</dbReference>
<name>A0A1H7AG38_9BACT</name>
<dbReference type="SMART" id="SM00895">
    <property type="entry name" value="FCD"/>
    <property type="match status" value="1"/>
</dbReference>
<proteinExistence type="predicted"/>
<dbReference type="Gene3D" id="1.20.120.530">
    <property type="entry name" value="GntR ligand-binding domain-like"/>
    <property type="match status" value="1"/>
</dbReference>
<dbReference type="InterPro" id="IPR036390">
    <property type="entry name" value="WH_DNA-bd_sf"/>
</dbReference>
<dbReference type="Pfam" id="PF07729">
    <property type="entry name" value="FCD"/>
    <property type="match status" value="1"/>
</dbReference>
<dbReference type="InterPro" id="IPR000524">
    <property type="entry name" value="Tscrpt_reg_HTH_GntR"/>
</dbReference>
<dbReference type="InterPro" id="IPR011711">
    <property type="entry name" value="GntR_C"/>
</dbReference>
<dbReference type="Proteomes" id="UP000199403">
    <property type="component" value="Unassembled WGS sequence"/>
</dbReference>
<dbReference type="STRING" id="1416801.SAMN05192553_10641"/>
<gene>
    <name evidence="5" type="ORF">SAMN05192553_10641</name>
</gene>
<dbReference type="AlphaFoldDB" id="A0A1H7AG38"/>
<dbReference type="GO" id="GO:0003677">
    <property type="term" value="F:DNA binding"/>
    <property type="evidence" value="ECO:0007669"/>
    <property type="project" value="UniProtKB-KW"/>
</dbReference>
<dbReference type="Gene3D" id="1.10.10.10">
    <property type="entry name" value="Winged helix-like DNA-binding domain superfamily/Winged helix DNA-binding domain"/>
    <property type="match status" value="1"/>
</dbReference>
<evidence type="ECO:0000256" key="2">
    <source>
        <dbReference type="ARBA" id="ARBA00023125"/>
    </source>
</evidence>
<dbReference type="SUPFAM" id="SSF48008">
    <property type="entry name" value="GntR ligand-binding domain-like"/>
    <property type="match status" value="1"/>
</dbReference>
<keyword evidence="1" id="KW-0805">Transcription regulation</keyword>